<proteinExistence type="predicted"/>
<accession>A0ABW2WE64</accession>
<feature type="region of interest" description="Disordered" evidence="1">
    <location>
        <begin position="47"/>
        <end position="72"/>
    </location>
</feature>
<sequence length="72" mass="7243">MRVPPSWLAAVTDSTLVPVGASTDGAEQEGGVVAEAPCVCAEAVGRHTAAASGTPAARTVSSRLMISHPEEK</sequence>
<evidence type="ECO:0000256" key="1">
    <source>
        <dbReference type="SAM" id="MobiDB-lite"/>
    </source>
</evidence>
<dbReference type="EMBL" id="JBHTEB010000001">
    <property type="protein sequence ID" value="MFD0317780.1"/>
    <property type="molecule type" value="Genomic_DNA"/>
</dbReference>
<dbReference type="Proteomes" id="UP001597023">
    <property type="component" value="Unassembled WGS sequence"/>
</dbReference>
<gene>
    <name evidence="2" type="ORF">ACFQZ6_26900</name>
</gene>
<reference evidence="3" key="1">
    <citation type="journal article" date="2019" name="Int. J. Syst. Evol. Microbiol.">
        <title>The Global Catalogue of Microorganisms (GCM) 10K type strain sequencing project: providing services to taxonomists for standard genome sequencing and annotation.</title>
        <authorList>
            <consortium name="The Broad Institute Genomics Platform"/>
            <consortium name="The Broad Institute Genome Sequencing Center for Infectious Disease"/>
            <person name="Wu L."/>
            <person name="Ma J."/>
        </authorList>
    </citation>
    <scope>NUCLEOTIDE SEQUENCE [LARGE SCALE GENOMIC DNA]</scope>
    <source>
        <strain evidence="3">CGMCC 4.7400</strain>
    </source>
</reference>
<protein>
    <recommendedName>
        <fullName evidence="4">Secreted protein</fullName>
    </recommendedName>
</protein>
<comment type="caution">
    <text evidence="2">The sequence shown here is derived from an EMBL/GenBank/DDBJ whole genome shotgun (WGS) entry which is preliminary data.</text>
</comment>
<evidence type="ECO:0000313" key="3">
    <source>
        <dbReference type="Proteomes" id="UP001597023"/>
    </source>
</evidence>
<name>A0ABW2WE64_9ACTN</name>
<dbReference type="RefSeq" id="WP_381613652.1">
    <property type="nucleotide sequence ID" value="NZ_JBHTEB010000001.1"/>
</dbReference>
<evidence type="ECO:0000313" key="2">
    <source>
        <dbReference type="EMBL" id="MFD0317780.1"/>
    </source>
</evidence>
<evidence type="ECO:0008006" key="4">
    <source>
        <dbReference type="Google" id="ProtNLM"/>
    </source>
</evidence>
<keyword evidence="3" id="KW-1185">Reference proteome</keyword>
<organism evidence="2 3">
    <name type="scientific">Streptomyces flavalbus</name>
    <dbReference type="NCBI Taxonomy" id="2665155"/>
    <lineage>
        <taxon>Bacteria</taxon>
        <taxon>Bacillati</taxon>
        <taxon>Actinomycetota</taxon>
        <taxon>Actinomycetes</taxon>
        <taxon>Kitasatosporales</taxon>
        <taxon>Streptomycetaceae</taxon>
        <taxon>Streptomyces</taxon>
    </lineage>
</organism>